<keyword evidence="2" id="KW-0812">Transmembrane</keyword>
<keyword evidence="2" id="KW-0472">Membrane</keyword>
<accession>A0A2H3BR95</accession>
<keyword evidence="4" id="KW-1185">Reference proteome</keyword>
<keyword evidence="2" id="KW-1133">Transmembrane helix</keyword>
<name>A0A2H3BR95_9AGAR</name>
<proteinExistence type="predicted"/>
<gene>
    <name evidence="3" type="ORF">ARMSODRAFT_1084799</name>
</gene>
<dbReference type="Proteomes" id="UP000218334">
    <property type="component" value="Unassembled WGS sequence"/>
</dbReference>
<organism evidence="3 4">
    <name type="scientific">Armillaria solidipes</name>
    <dbReference type="NCBI Taxonomy" id="1076256"/>
    <lineage>
        <taxon>Eukaryota</taxon>
        <taxon>Fungi</taxon>
        <taxon>Dikarya</taxon>
        <taxon>Basidiomycota</taxon>
        <taxon>Agaricomycotina</taxon>
        <taxon>Agaricomycetes</taxon>
        <taxon>Agaricomycetidae</taxon>
        <taxon>Agaricales</taxon>
        <taxon>Marasmiineae</taxon>
        <taxon>Physalacriaceae</taxon>
        <taxon>Armillaria</taxon>
    </lineage>
</organism>
<evidence type="ECO:0000313" key="3">
    <source>
        <dbReference type="EMBL" id="PBK69492.1"/>
    </source>
</evidence>
<sequence length="400" mass="44203">MRCSESTKSSRRSPRTSSHHQFTRTLHAPVVGDSGAVIAASICSLSVCFVALLVFCLLKPISDMISGTGNSIGTAISTTGAGITFLVNSTLGGFNSLGKANSSLSPSYCQRLGICSLAPFPNEQSEAMVDQLVTMTALIETETQDVLKMKSHIANVSSGVVFEVLKVEMELFDTLFVEAGFDRHLPPVLRSKIASGFQEAKNKAVMFRSMLYAVNDAGWDILISYKDQLEILEPLLHQLLRRPSPSLFEQLQGRLEQFRDLIDEKIEGLKQELEASRSLAESMSTDLNELKTFMLEASRLLPGEQTQFEYCAEAFGFSQRLKHSMARLKSFSRYIDQASKPLTALQDLVRKMGRHSNRFKRTFRSSINEIVGSGEGGRDLEVLLKKLGKSWRVLAGEESG</sequence>
<evidence type="ECO:0000256" key="1">
    <source>
        <dbReference type="SAM" id="MobiDB-lite"/>
    </source>
</evidence>
<reference evidence="4" key="1">
    <citation type="journal article" date="2017" name="Nat. Ecol. Evol.">
        <title>Genome expansion and lineage-specific genetic innovations in the forest pathogenic fungi Armillaria.</title>
        <authorList>
            <person name="Sipos G."/>
            <person name="Prasanna A.N."/>
            <person name="Walter M.C."/>
            <person name="O'Connor E."/>
            <person name="Balint B."/>
            <person name="Krizsan K."/>
            <person name="Kiss B."/>
            <person name="Hess J."/>
            <person name="Varga T."/>
            <person name="Slot J."/>
            <person name="Riley R."/>
            <person name="Boka B."/>
            <person name="Rigling D."/>
            <person name="Barry K."/>
            <person name="Lee J."/>
            <person name="Mihaltcheva S."/>
            <person name="LaButti K."/>
            <person name="Lipzen A."/>
            <person name="Waldron R."/>
            <person name="Moloney N.M."/>
            <person name="Sperisen C."/>
            <person name="Kredics L."/>
            <person name="Vagvoelgyi C."/>
            <person name="Patrignani A."/>
            <person name="Fitzpatrick D."/>
            <person name="Nagy I."/>
            <person name="Doyle S."/>
            <person name="Anderson J.B."/>
            <person name="Grigoriev I.V."/>
            <person name="Gueldener U."/>
            <person name="Muensterkoetter M."/>
            <person name="Nagy L.G."/>
        </authorList>
    </citation>
    <scope>NUCLEOTIDE SEQUENCE [LARGE SCALE GENOMIC DNA]</scope>
    <source>
        <strain evidence="4">28-4</strain>
    </source>
</reference>
<feature type="transmembrane region" description="Helical" evidence="2">
    <location>
        <begin position="36"/>
        <end position="58"/>
    </location>
</feature>
<dbReference type="EMBL" id="KZ293429">
    <property type="protein sequence ID" value="PBK69492.1"/>
    <property type="molecule type" value="Genomic_DNA"/>
</dbReference>
<protein>
    <submittedName>
        <fullName evidence="3">Uncharacterized protein</fullName>
    </submittedName>
</protein>
<evidence type="ECO:0000313" key="4">
    <source>
        <dbReference type="Proteomes" id="UP000218334"/>
    </source>
</evidence>
<feature type="region of interest" description="Disordered" evidence="1">
    <location>
        <begin position="1"/>
        <end position="21"/>
    </location>
</feature>
<feature type="compositionally biased region" description="Basic residues" evidence="1">
    <location>
        <begin position="9"/>
        <end position="21"/>
    </location>
</feature>
<dbReference type="AlphaFoldDB" id="A0A2H3BR95"/>
<evidence type="ECO:0000256" key="2">
    <source>
        <dbReference type="SAM" id="Phobius"/>
    </source>
</evidence>